<proteinExistence type="predicted"/>
<sequence length="644" mass="71080">MTDDVQRQLLQAWASDVGHVVGVGSPKAEFARLAKAKGWAGGDEEWCRHWKMCFSEVYPYGNNDLAEDLGALTLSRASSYSVISASDDSLADVRSLNSERSEPAIIPGISLNAINSRSRCSSIDSIVSINTVLSNATVQSLEEFSGAETGVGYGEGVSLSAENNNSNNSGRDGVAQTLNLCIRQRTRRTSDVPAAASAASPSLLNPAWNAWPNFTPDASATFKAEFKRLAATQGWSNKDRHAQLRSLLTSEVSFWWNANGDKLAQWRQLCEDMGFKEDFRTIKQCKNALKPLKVNLYSVVNHKRNPIYPIVTYKTRNALRSYVLHLALVLRYPRSGNSLIDRFIRTNSAGASNESHGRRVGFQSYSTVVDRNIGAAPDVKSQKPAEKASSMGSAKGKAQLESSKKKATPQKASSSGSGKAKNRPEQDKKKAEPQKESSKSSKKGATPPGSNKKANPQNPSSGSSKKGKTPPASNKKKANPQNASSTSSKKSRSPKNLARWRHFKGFTPESDKSFSEEFSRLAQRCKWDKEDRKKYRILLFDPEFDGHSDDASSLESWQLLCRLCSINPVPDSIPKCMNALDSILVNIYKVENAKDTGKPHIPFETFEEFRNHTMENGNRYPLEKAKKDEQKKIFLKRLNGDATQ</sequence>
<comment type="caution">
    <text evidence="2">The sequence shown here is derived from an EMBL/GenBank/DDBJ whole genome shotgun (WGS) entry which is preliminary data.</text>
</comment>
<dbReference type="RefSeq" id="XP_065959769.1">
    <property type="nucleotide sequence ID" value="XM_066109786.1"/>
</dbReference>
<dbReference type="AlphaFoldDB" id="A0A5M9KSW5"/>
<feature type="region of interest" description="Disordered" evidence="1">
    <location>
        <begin position="374"/>
        <end position="504"/>
    </location>
</feature>
<dbReference type="KEGG" id="ptrr:6350179"/>
<reference evidence="2" key="1">
    <citation type="journal article" date="2018" name="BMC Genomics">
        <title>Comparative genomics of the wheat fungal pathogen Pyrenophora tritici-repentis reveals chromosomal variations and genome plasticity.</title>
        <authorList>
            <person name="Moolhuijzen P."/>
            <person name="See P.T."/>
            <person name="Hane J.K."/>
            <person name="Shi G."/>
            <person name="Liu Z."/>
            <person name="Oliver R.P."/>
            <person name="Moffat C.S."/>
        </authorList>
    </citation>
    <scope>NUCLEOTIDE SEQUENCE [LARGE SCALE GENOMIC DNA]</scope>
    <source>
        <strain evidence="2">M4</strain>
    </source>
</reference>
<feature type="compositionally biased region" description="Basic residues" evidence="1">
    <location>
        <begin position="489"/>
        <end position="504"/>
    </location>
</feature>
<accession>A0A5M9KSW5</accession>
<dbReference type="PANTHER" id="PTHR38846:SF1">
    <property type="entry name" value="C3H1-TYPE DOMAIN-CONTAINING PROTEIN"/>
    <property type="match status" value="1"/>
</dbReference>
<feature type="compositionally biased region" description="Polar residues" evidence="1">
    <location>
        <begin position="448"/>
        <end position="459"/>
    </location>
</feature>
<evidence type="ECO:0000256" key="1">
    <source>
        <dbReference type="SAM" id="MobiDB-lite"/>
    </source>
</evidence>
<name>A0A5M9KSW5_9PLEO</name>
<dbReference type="GeneID" id="6350179"/>
<dbReference type="PANTHER" id="PTHR38846">
    <property type="entry name" value="C3H1-TYPE DOMAIN-CONTAINING PROTEIN"/>
    <property type="match status" value="1"/>
</dbReference>
<dbReference type="EMBL" id="NQIK02000009">
    <property type="protein sequence ID" value="KAF7566179.1"/>
    <property type="molecule type" value="Genomic_DNA"/>
</dbReference>
<feature type="compositionally biased region" description="Basic and acidic residues" evidence="1">
    <location>
        <begin position="422"/>
        <end position="439"/>
    </location>
</feature>
<evidence type="ECO:0000313" key="2">
    <source>
        <dbReference type="EMBL" id="KAF7566179.1"/>
    </source>
</evidence>
<organism evidence="2 3">
    <name type="scientific">Pyrenophora tritici-repentis</name>
    <dbReference type="NCBI Taxonomy" id="45151"/>
    <lineage>
        <taxon>Eukaryota</taxon>
        <taxon>Fungi</taxon>
        <taxon>Dikarya</taxon>
        <taxon>Ascomycota</taxon>
        <taxon>Pezizomycotina</taxon>
        <taxon>Dothideomycetes</taxon>
        <taxon>Pleosporomycetidae</taxon>
        <taxon>Pleosporales</taxon>
        <taxon>Pleosporineae</taxon>
        <taxon>Pleosporaceae</taxon>
        <taxon>Pyrenophora</taxon>
    </lineage>
</organism>
<dbReference type="Proteomes" id="UP000245464">
    <property type="component" value="Chromosome 9"/>
</dbReference>
<evidence type="ECO:0000313" key="3">
    <source>
        <dbReference type="Proteomes" id="UP000245464"/>
    </source>
</evidence>
<protein>
    <submittedName>
        <fullName evidence="2">MIP-T3 multi-domain protein</fullName>
    </submittedName>
</protein>
<gene>
    <name evidence="2" type="ORF">PtrM4_144990</name>
</gene>